<evidence type="ECO:0000256" key="5">
    <source>
        <dbReference type="ARBA" id="ARBA00022755"/>
    </source>
</evidence>
<dbReference type="GO" id="GO:0005524">
    <property type="term" value="F:ATP binding"/>
    <property type="evidence" value="ECO:0007669"/>
    <property type="project" value="UniProtKB-KW"/>
</dbReference>
<dbReference type="GO" id="GO:0005737">
    <property type="term" value="C:cytoplasm"/>
    <property type="evidence" value="ECO:0007669"/>
    <property type="project" value="TreeGrafter"/>
</dbReference>
<feature type="domain" description="SAICAR synthetase/ADE2 N-terminal" evidence="10">
    <location>
        <begin position="41"/>
        <end position="283"/>
    </location>
</feature>
<evidence type="ECO:0000256" key="9">
    <source>
        <dbReference type="SAM" id="MobiDB-lite"/>
    </source>
</evidence>
<dbReference type="GO" id="GO:0004639">
    <property type="term" value="F:phosphoribosylaminoimidazolesuccinocarboxamide synthase activity"/>
    <property type="evidence" value="ECO:0007669"/>
    <property type="project" value="UniProtKB-UniRule"/>
</dbReference>
<evidence type="ECO:0000256" key="2">
    <source>
        <dbReference type="ARBA" id="ARBA00010190"/>
    </source>
</evidence>
<feature type="region of interest" description="Disordered" evidence="9">
    <location>
        <begin position="335"/>
        <end position="356"/>
    </location>
</feature>
<comment type="pathway">
    <text evidence="1 8">Purine metabolism; IMP biosynthesis via de novo pathway; 5-amino-1-(5-phospho-D-ribosyl)imidazole-4-carboxamide from 5-amino-1-(5-phospho-D-ribosyl)imidazole-4-carboxylate: step 1/2.</text>
</comment>
<dbReference type="PROSITE" id="PS01057">
    <property type="entry name" value="SAICAR_SYNTHETASE_1"/>
    <property type="match status" value="1"/>
</dbReference>
<keyword evidence="12" id="KW-1185">Reference proteome</keyword>
<accession>A0A2S4JR94</accession>
<comment type="caution">
    <text evidence="11">The sequence shown here is derived from an EMBL/GenBank/DDBJ whole genome shotgun (WGS) entry which is preliminary data.</text>
</comment>
<keyword evidence="3 8" id="KW-0436">Ligase</keyword>
<proteinExistence type="inferred from homology"/>
<evidence type="ECO:0000256" key="4">
    <source>
        <dbReference type="ARBA" id="ARBA00022741"/>
    </source>
</evidence>
<evidence type="ECO:0000256" key="6">
    <source>
        <dbReference type="ARBA" id="ARBA00022840"/>
    </source>
</evidence>
<sequence>MIRDSLGHLPGVQREEEYRQRIAGALGRCLTETDLPLPEKQRGKVRDRYRAGDSLILVSTDRQSAFDRLLASVPFKGQVLNQTSAWWFAETRQILENHLEAVPHPNVSVVRPCTPFPIEFVVRGYITGTTETSLWTRYKAGERRYCGTEFPEGLEKDQELPRLVVTPTTKGDRDRPVSPEEILREGLMSRRDWERCRDYALDLFAFGQQKARENGLILVDTKYEMGRDGEGEILLIDEIHTPDSSRYWIAGTYGQRREAGESPDHIDKEFLRAWFADRCDPYGDPVLPEAPRELIEELSYRYILLFEAITGGAFAFPELSGGGRSLAGELRAGGYSFPEQGALSEQETPPGHGEIR</sequence>
<comment type="similarity">
    <text evidence="2 8">Belongs to the SAICAR synthetase family.</text>
</comment>
<name>A0A2S4JR94_9SPIO</name>
<comment type="catalytic activity">
    <reaction evidence="7 8">
        <text>5-amino-1-(5-phospho-D-ribosyl)imidazole-4-carboxylate + L-aspartate + ATP = (2S)-2-[5-amino-1-(5-phospho-beta-D-ribosyl)imidazole-4-carboxamido]succinate + ADP + phosphate + 2 H(+)</text>
        <dbReference type="Rhea" id="RHEA:22628"/>
        <dbReference type="ChEBI" id="CHEBI:15378"/>
        <dbReference type="ChEBI" id="CHEBI:29991"/>
        <dbReference type="ChEBI" id="CHEBI:30616"/>
        <dbReference type="ChEBI" id="CHEBI:43474"/>
        <dbReference type="ChEBI" id="CHEBI:58443"/>
        <dbReference type="ChEBI" id="CHEBI:77657"/>
        <dbReference type="ChEBI" id="CHEBI:456216"/>
        <dbReference type="EC" id="6.3.2.6"/>
    </reaction>
</comment>
<organism evidence="11 12">
    <name type="scientific">Alkalispirochaeta sphaeroplastigenens</name>
    <dbReference type="NCBI Taxonomy" id="1187066"/>
    <lineage>
        <taxon>Bacteria</taxon>
        <taxon>Pseudomonadati</taxon>
        <taxon>Spirochaetota</taxon>
        <taxon>Spirochaetia</taxon>
        <taxon>Spirochaetales</taxon>
        <taxon>Spirochaetaceae</taxon>
        <taxon>Alkalispirochaeta</taxon>
    </lineage>
</organism>
<keyword evidence="4 8" id="KW-0547">Nucleotide-binding</keyword>
<evidence type="ECO:0000256" key="8">
    <source>
        <dbReference type="HAMAP-Rule" id="MF_00137"/>
    </source>
</evidence>
<reference evidence="12" key="1">
    <citation type="submission" date="2015-12" db="EMBL/GenBank/DDBJ databases">
        <authorList>
            <person name="Lodha T.D."/>
            <person name="Chintalapati S."/>
            <person name="Chintalapati V.R."/>
            <person name="Sravanthi T."/>
        </authorList>
    </citation>
    <scope>NUCLEOTIDE SEQUENCE [LARGE SCALE GENOMIC DNA]</scope>
    <source>
        <strain evidence="12">JC133</strain>
    </source>
</reference>
<dbReference type="HAMAP" id="MF_00137">
    <property type="entry name" value="SAICAR_synth"/>
    <property type="match status" value="1"/>
</dbReference>
<keyword evidence="6 8" id="KW-0067">ATP-binding</keyword>
<dbReference type="Pfam" id="PF01259">
    <property type="entry name" value="SAICAR_synt"/>
    <property type="match status" value="1"/>
</dbReference>
<dbReference type="OrthoDB" id="9801549at2"/>
<dbReference type="EMBL" id="LPWH01000063">
    <property type="protein sequence ID" value="POR02003.1"/>
    <property type="molecule type" value="Genomic_DNA"/>
</dbReference>
<dbReference type="EC" id="6.3.2.6" evidence="8"/>
<dbReference type="PANTHER" id="PTHR43700">
    <property type="entry name" value="PHOSPHORIBOSYLAMINOIMIDAZOLE-SUCCINOCARBOXAMIDE SYNTHASE"/>
    <property type="match status" value="1"/>
</dbReference>
<dbReference type="AlphaFoldDB" id="A0A2S4JR94"/>
<dbReference type="InterPro" id="IPR028923">
    <property type="entry name" value="SAICAR_synt/ADE2_N"/>
</dbReference>
<dbReference type="GO" id="GO:0006189">
    <property type="term" value="P:'de novo' IMP biosynthetic process"/>
    <property type="evidence" value="ECO:0007669"/>
    <property type="project" value="UniProtKB-UniRule"/>
</dbReference>
<dbReference type="Gene3D" id="3.30.470.20">
    <property type="entry name" value="ATP-grasp fold, B domain"/>
    <property type="match status" value="1"/>
</dbReference>
<dbReference type="RefSeq" id="WP_103680098.1">
    <property type="nucleotide sequence ID" value="NZ_LPWH01000063.1"/>
</dbReference>
<dbReference type="NCBIfam" id="NF009251">
    <property type="entry name" value="PRK12607.1"/>
    <property type="match status" value="1"/>
</dbReference>
<dbReference type="Gene3D" id="3.30.200.20">
    <property type="entry name" value="Phosphorylase Kinase, domain 1"/>
    <property type="match status" value="1"/>
</dbReference>
<dbReference type="SUPFAM" id="SSF56104">
    <property type="entry name" value="SAICAR synthase-like"/>
    <property type="match status" value="1"/>
</dbReference>
<evidence type="ECO:0000256" key="7">
    <source>
        <dbReference type="ARBA" id="ARBA00048475"/>
    </source>
</evidence>
<dbReference type="InterPro" id="IPR018236">
    <property type="entry name" value="SAICAR_synthetase_CS"/>
</dbReference>
<evidence type="ECO:0000256" key="3">
    <source>
        <dbReference type="ARBA" id="ARBA00022598"/>
    </source>
</evidence>
<dbReference type="CDD" id="cd01414">
    <property type="entry name" value="SAICAR_synt_Sc"/>
    <property type="match status" value="1"/>
</dbReference>
<evidence type="ECO:0000313" key="11">
    <source>
        <dbReference type="EMBL" id="POR02003.1"/>
    </source>
</evidence>
<keyword evidence="5 8" id="KW-0658">Purine biosynthesis</keyword>
<gene>
    <name evidence="8" type="primary">purC</name>
    <name evidence="11" type="ORF">AU468_07040</name>
</gene>
<evidence type="ECO:0000256" key="1">
    <source>
        <dbReference type="ARBA" id="ARBA00004672"/>
    </source>
</evidence>
<evidence type="ECO:0000313" key="12">
    <source>
        <dbReference type="Proteomes" id="UP000237350"/>
    </source>
</evidence>
<dbReference type="UniPathway" id="UPA00074">
    <property type="reaction ID" value="UER00131"/>
</dbReference>
<protein>
    <recommendedName>
        <fullName evidence="8">Phosphoribosylaminoimidazole-succinocarboxamide synthase</fullName>
        <ecNumber evidence="8">6.3.2.6</ecNumber>
    </recommendedName>
    <alternativeName>
        <fullName evidence="8">SAICAR synthetase</fullName>
    </alternativeName>
</protein>
<dbReference type="PANTHER" id="PTHR43700:SF1">
    <property type="entry name" value="PHOSPHORIBOSYLAMINOIMIDAZOLE-SUCCINOCARBOXAMIDE SYNTHASE"/>
    <property type="match status" value="1"/>
</dbReference>
<evidence type="ECO:0000259" key="10">
    <source>
        <dbReference type="Pfam" id="PF01259"/>
    </source>
</evidence>
<dbReference type="Proteomes" id="UP000237350">
    <property type="component" value="Unassembled WGS sequence"/>
</dbReference>